<accession>A0A151QWJ4</accession>
<organism evidence="2 3">
    <name type="scientific">Cajanus cajan</name>
    <name type="common">Pigeon pea</name>
    <name type="synonym">Cajanus indicus</name>
    <dbReference type="NCBI Taxonomy" id="3821"/>
    <lineage>
        <taxon>Eukaryota</taxon>
        <taxon>Viridiplantae</taxon>
        <taxon>Streptophyta</taxon>
        <taxon>Embryophyta</taxon>
        <taxon>Tracheophyta</taxon>
        <taxon>Spermatophyta</taxon>
        <taxon>Magnoliopsida</taxon>
        <taxon>eudicotyledons</taxon>
        <taxon>Gunneridae</taxon>
        <taxon>Pentapetalae</taxon>
        <taxon>rosids</taxon>
        <taxon>fabids</taxon>
        <taxon>Fabales</taxon>
        <taxon>Fabaceae</taxon>
        <taxon>Papilionoideae</taxon>
        <taxon>50 kb inversion clade</taxon>
        <taxon>NPAAA clade</taxon>
        <taxon>indigoferoid/millettioid clade</taxon>
        <taxon>Phaseoleae</taxon>
        <taxon>Cajanus</taxon>
    </lineage>
</organism>
<dbReference type="EMBL" id="KQ484541">
    <property type="protein sequence ID" value="KYP34674.1"/>
    <property type="molecule type" value="Genomic_DNA"/>
</dbReference>
<dbReference type="Gramene" id="C.cajan_42060.t">
    <property type="protein sequence ID" value="C.cajan_42060.t.cds1"/>
    <property type="gene ID" value="C.cajan_42060"/>
</dbReference>
<dbReference type="PANTHER" id="PTHR33641:SF16">
    <property type="entry name" value="AVR9_CF-9 RAPIDLY ELICITED PROTEIN"/>
    <property type="match status" value="1"/>
</dbReference>
<evidence type="ECO:0000256" key="1">
    <source>
        <dbReference type="SAM" id="MobiDB-lite"/>
    </source>
</evidence>
<dbReference type="OMA" id="MMSMFSH"/>
<reference evidence="2" key="1">
    <citation type="journal article" date="2012" name="Nat. Biotechnol.">
        <title>Draft genome sequence of pigeonpea (Cajanus cajan), an orphan legume crop of resource-poor farmers.</title>
        <authorList>
            <person name="Varshney R.K."/>
            <person name="Chen W."/>
            <person name="Li Y."/>
            <person name="Bharti A.K."/>
            <person name="Saxena R.K."/>
            <person name="Schlueter J.A."/>
            <person name="Donoghue M.T."/>
            <person name="Azam S."/>
            <person name="Fan G."/>
            <person name="Whaley A.M."/>
            <person name="Farmer A.D."/>
            <person name="Sheridan J."/>
            <person name="Iwata A."/>
            <person name="Tuteja R."/>
            <person name="Penmetsa R.V."/>
            <person name="Wu W."/>
            <person name="Upadhyaya H.D."/>
            <person name="Yang S.P."/>
            <person name="Shah T."/>
            <person name="Saxena K.B."/>
            <person name="Michael T."/>
            <person name="McCombie W.R."/>
            <person name="Yang B."/>
            <person name="Zhang G."/>
            <person name="Yang H."/>
            <person name="Wang J."/>
            <person name="Spillane C."/>
            <person name="Cook D.R."/>
            <person name="May G.D."/>
            <person name="Xu X."/>
            <person name="Jackson S.A."/>
        </authorList>
    </citation>
    <scope>NUCLEOTIDE SEQUENCE [LARGE SCALE GENOMIC DNA]</scope>
</reference>
<sequence>MMSMFSHFEIAQGQKWRFSFGTGLGKGANAKPNMGGPSSSADAESKPAGKDSNPSSPVGPKQNPARLRPRFAPELDGLHCFESIVPC</sequence>
<dbReference type="Proteomes" id="UP000075243">
    <property type="component" value="Unassembled WGS sequence"/>
</dbReference>
<dbReference type="PANTHER" id="PTHR33641">
    <property type="entry name" value="OS06G0133500 PROTEIN"/>
    <property type="match status" value="1"/>
</dbReference>
<protein>
    <submittedName>
        <fullName evidence="2">Uncharacterized protein</fullName>
    </submittedName>
</protein>
<name>A0A151QWJ4_CAJCA</name>
<proteinExistence type="predicted"/>
<gene>
    <name evidence="2" type="ORF">KK1_044344</name>
</gene>
<feature type="region of interest" description="Disordered" evidence="1">
    <location>
        <begin position="21"/>
        <end position="70"/>
    </location>
</feature>
<evidence type="ECO:0000313" key="2">
    <source>
        <dbReference type="EMBL" id="KYP34674.1"/>
    </source>
</evidence>
<evidence type="ECO:0000313" key="3">
    <source>
        <dbReference type="Proteomes" id="UP000075243"/>
    </source>
</evidence>
<keyword evidence="3" id="KW-1185">Reference proteome</keyword>
<dbReference type="AlphaFoldDB" id="A0A151QWJ4"/>